<proteinExistence type="inferred from homology"/>
<dbReference type="SUPFAM" id="SSF48264">
    <property type="entry name" value="Cytochrome P450"/>
    <property type="match status" value="1"/>
</dbReference>
<evidence type="ECO:0000256" key="1">
    <source>
        <dbReference type="ARBA" id="ARBA00010617"/>
    </source>
</evidence>
<dbReference type="InterPro" id="IPR036396">
    <property type="entry name" value="Cyt_P450_sf"/>
</dbReference>
<comment type="similarity">
    <text evidence="1 2">Belongs to the cytochrome P450 family.</text>
</comment>
<dbReference type="InterPro" id="IPR017972">
    <property type="entry name" value="Cyt_P450_CS"/>
</dbReference>
<organism evidence="3 4">
    <name type="scientific">Ziziphus jujuba</name>
    <name type="common">Chinese jujube</name>
    <name type="synonym">Ziziphus sativa</name>
    <dbReference type="NCBI Taxonomy" id="326968"/>
    <lineage>
        <taxon>Eukaryota</taxon>
        <taxon>Viridiplantae</taxon>
        <taxon>Streptophyta</taxon>
        <taxon>Embryophyta</taxon>
        <taxon>Tracheophyta</taxon>
        <taxon>Spermatophyta</taxon>
        <taxon>Magnoliopsida</taxon>
        <taxon>eudicotyledons</taxon>
        <taxon>Gunneridae</taxon>
        <taxon>Pentapetalae</taxon>
        <taxon>rosids</taxon>
        <taxon>fabids</taxon>
        <taxon>Rosales</taxon>
        <taxon>Rhamnaceae</taxon>
        <taxon>Paliureae</taxon>
        <taxon>Ziziphus</taxon>
    </lineage>
</organism>
<dbReference type="GeneID" id="132804049"/>
<keyword evidence="2" id="KW-0349">Heme</keyword>
<dbReference type="PANTHER" id="PTHR47950">
    <property type="entry name" value="CYTOCHROME P450, FAMILY 76, SUBFAMILY C, POLYPEPTIDE 5-RELATED"/>
    <property type="match status" value="1"/>
</dbReference>
<dbReference type="Pfam" id="PF00067">
    <property type="entry name" value="p450"/>
    <property type="match status" value="1"/>
</dbReference>
<accession>A0ABM4AB16</accession>
<keyword evidence="3" id="KW-1185">Reference proteome</keyword>
<keyword evidence="2" id="KW-0503">Monooxygenase</keyword>
<dbReference type="PROSITE" id="PS00086">
    <property type="entry name" value="CYTOCHROME_P450"/>
    <property type="match status" value="1"/>
</dbReference>
<dbReference type="InterPro" id="IPR002401">
    <property type="entry name" value="Cyt_P450_E_grp-I"/>
</dbReference>
<dbReference type="PRINTS" id="PR00463">
    <property type="entry name" value="EP450I"/>
</dbReference>
<dbReference type="Proteomes" id="UP001652623">
    <property type="component" value="Chromosome 6"/>
</dbReference>
<dbReference type="InterPro" id="IPR001128">
    <property type="entry name" value="Cyt_P450"/>
</dbReference>
<name>A0ABM4AB16_ZIZJJ</name>
<dbReference type="PANTHER" id="PTHR47950:SF6">
    <property type="entry name" value="CYTOCHROME P450"/>
    <property type="match status" value="1"/>
</dbReference>
<dbReference type="RefSeq" id="XP_060673920.1">
    <property type="nucleotide sequence ID" value="XM_060817937.1"/>
</dbReference>
<protein>
    <submittedName>
        <fullName evidence="4">(S)-N-methylcoclaurine 3'-hydroxylase isozyme 1-like</fullName>
    </submittedName>
</protein>
<evidence type="ECO:0000256" key="2">
    <source>
        <dbReference type="RuleBase" id="RU000461"/>
    </source>
</evidence>
<evidence type="ECO:0000313" key="4">
    <source>
        <dbReference type="RefSeq" id="XP_060673920.1"/>
    </source>
</evidence>
<keyword evidence="2" id="KW-0408">Iron</keyword>
<gene>
    <name evidence="4" type="primary">LOC132804049</name>
</gene>
<evidence type="ECO:0000313" key="3">
    <source>
        <dbReference type="Proteomes" id="UP001652623"/>
    </source>
</evidence>
<sequence>MILVNLWAIGRGVNYWEDPLEFKPERFLNSSLNFKGNDFEFIPFGSGRRICPGLTMASMHVSLIVASLVHFFDWSLPHGKDPKDLDMTEKFSEYRSYRDHQAYLKNRGKQEIVLKIRFLSSGPHIRMVK</sequence>
<keyword evidence="2" id="KW-0560">Oxidoreductase</keyword>
<dbReference type="Gene3D" id="1.10.630.10">
    <property type="entry name" value="Cytochrome P450"/>
    <property type="match status" value="1"/>
</dbReference>
<keyword evidence="2" id="KW-0479">Metal-binding</keyword>
<reference evidence="4" key="1">
    <citation type="submission" date="2025-08" db="UniProtKB">
        <authorList>
            <consortium name="RefSeq"/>
        </authorList>
    </citation>
    <scope>IDENTIFICATION</scope>
    <source>
        <tissue evidence="4">Seedling</tissue>
    </source>
</reference>